<name>A0ABY6I125_STRPE</name>
<proteinExistence type="predicted"/>
<dbReference type="EMBL" id="CP107567">
    <property type="protein sequence ID" value="UYQ60659.1"/>
    <property type="molecule type" value="Genomic_DNA"/>
</dbReference>
<reference evidence="2" key="1">
    <citation type="submission" date="2022-10" db="EMBL/GenBank/DDBJ databases">
        <title>Cytochrome P450 Catalyzes Benzene Ring Formation in the Biosynthesis of Trialkyl-Substituted Aromatic Polyketides.</title>
        <authorList>
            <person name="Zhao E."/>
            <person name="Ge H."/>
        </authorList>
    </citation>
    <scope>NUCLEOTIDE SEQUENCE</scope>
    <source>
        <strain evidence="2">NA0869</strain>
    </source>
</reference>
<organism evidence="2 3">
    <name type="scientific">Streptomyces peucetius</name>
    <dbReference type="NCBI Taxonomy" id="1950"/>
    <lineage>
        <taxon>Bacteria</taxon>
        <taxon>Bacillati</taxon>
        <taxon>Actinomycetota</taxon>
        <taxon>Actinomycetes</taxon>
        <taxon>Kitasatosporales</taxon>
        <taxon>Streptomycetaceae</taxon>
        <taxon>Streptomyces</taxon>
    </lineage>
</organism>
<gene>
    <name evidence="2" type="ORF">OGH68_03705</name>
</gene>
<evidence type="ECO:0000313" key="2">
    <source>
        <dbReference type="EMBL" id="UYQ60659.1"/>
    </source>
</evidence>
<feature type="transmembrane region" description="Helical" evidence="1">
    <location>
        <begin position="9"/>
        <end position="27"/>
    </location>
</feature>
<evidence type="ECO:0000256" key="1">
    <source>
        <dbReference type="SAM" id="Phobius"/>
    </source>
</evidence>
<keyword evidence="1" id="KW-1133">Transmembrane helix</keyword>
<evidence type="ECO:0000313" key="3">
    <source>
        <dbReference type="Proteomes" id="UP001163878"/>
    </source>
</evidence>
<sequence length="157" mass="16963">MQEAQSRHAWWWFLAAGAVVIIVYLIVAAPVRHLLSLVLAACATVAVLVGIRWHRPRPSRSWYLFAAGMVLFTAADAIFGAFQAAGTLVPVPSVAYLLLGAGALHPSMTSTTRLVPRSQERLSPARMTVLVLPALLLPRSLGVPQAMRRAPPRPCPP</sequence>
<keyword evidence="1" id="KW-0812">Transmembrane</keyword>
<keyword evidence="1" id="KW-0472">Membrane</keyword>
<feature type="transmembrane region" description="Helical" evidence="1">
    <location>
        <begin position="33"/>
        <end position="51"/>
    </location>
</feature>
<keyword evidence="3" id="KW-1185">Reference proteome</keyword>
<dbReference type="RefSeq" id="WP_264241865.1">
    <property type="nucleotide sequence ID" value="NZ_CP107567.1"/>
</dbReference>
<feature type="transmembrane region" description="Helical" evidence="1">
    <location>
        <begin position="63"/>
        <end position="82"/>
    </location>
</feature>
<accession>A0ABY6I125</accession>
<dbReference type="Proteomes" id="UP001163878">
    <property type="component" value="Chromosome"/>
</dbReference>
<protein>
    <submittedName>
        <fullName evidence="2">Uncharacterized protein</fullName>
    </submittedName>
</protein>